<dbReference type="Pfam" id="PF22785">
    <property type="entry name" value="Tc-R-P"/>
    <property type="match status" value="1"/>
</dbReference>
<reference evidence="2 3" key="1">
    <citation type="submission" date="2020-02" db="EMBL/GenBank/DDBJ databases">
        <title>Genome sequences of Thiorhodococcus mannitoliphagus and Thiorhodococcus minor, purple sulfur photosynthetic bacteria in the gammaproteobacterial family, Chromatiaceae.</title>
        <authorList>
            <person name="Aviles F.A."/>
            <person name="Meyer T.E."/>
            <person name="Kyndt J.A."/>
        </authorList>
    </citation>
    <scope>NUCLEOTIDE SEQUENCE [LARGE SCALE GENOMIC DNA]</scope>
    <source>
        <strain evidence="2 3">DSM 11518</strain>
    </source>
</reference>
<evidence type="ECO:0000259" key="1">
    <source>
        <dbReference type="PROSITE" id="PS50056"/>
    </source>
</evidence>
<protein>
    <submittedName>
        <fullName evidence="2">Protein phosphatase</fullName>
    </submittedName>
</protein>
<organism evidence="2 3">
    <name type="scientific">Thiorhodococcus minor</name>
    <dbReference type="NCBI Taxonomy" id="57489"/>
    <lineage>
        <taxon>Bacteria</taxon>
        <taxon>Pseudomonadati</taxon>
        <taxon>Pseudomonadota</taxon>
        <taxon>Gammaproteobacteria</taxon>
        <taxon>Chromatiales</taxon>
        <taxon>Chromatiaceae</taxon>
        <taxon>Thiorhodococcus</taxon>
    </lineage>
</organism>
<accession>A0A6M0K6R3</accession>
<dbReference type="Proteomes" id="UP000483379">
    <property type="component" value="Unassembled WGS sequence"/>
</dbReference>
<dbReference type="InterPro" id="IPR016130">
    <property type="entry name" value="Tyr_Pase_AS"/>
</dbReference>
<dbReference type="Gene3D" id="3.90.190.10">
    <property type="entry name" value="Protein tyrosine phosphatase superfamily"/>
    <property type="match status" value="1"/>
</dbReference>
<sequence length="173" mass="18441">MTTHPYDVLPLAEGARLIFTPCPGTKGVGLAESIAQLRQAGAEAVISMTPSDELETLEVAALPEAVAETGMRWFHLPIEDDAAPGHGFEQAWATHRDAVMALVSRKNGLAIHCRGGSGRTGLMAALILRELGMDGARADGLVKGLRPKALTVPAHIDYLAVCDGRHREQEQSQ</sequence>
<gene>
    <name evidence="2" type="ORF">G3446_22495</name>
</gene>
<evidence type="ECO:0000313" key="3">
    <source>
        <dbReference type="Proteomes" id="UP000483379"/>
    </source>
</evidence>
<dbReference type="EMBL" id="JAAIJQ010000100">
    <property type="protein sequence ID" value="NEV64603.1"/>
    <property type="molecule type" value="Genomic_DNA"/>
</dbReference>
<dbReference type="PROSITE" id="PS00383">
    <property type="entry name" value="TYR_PHOSPHATASE_1"/>
    <property type="match status" value="1"/>
</dbReference>
<dbReference type="PROSITE" id="PS50056">
    <property type="entry name" value="TYR_PHOSPHATASE_2"/>
    <property type="match status" value="1"/>
</dbReference>
<dbReference type="InterPro" id="IPR000387">
    <property type="entry name" value="Tyr_Pase_dom"/>
</dbReference>
<proteinExistence type="predicted"/>
<name>A0A6M0K6R3_9GAMM</name>
<dbReference type="InterPro" id="IPR029021">
    <property type="entry name" value="Prot-tyrosine_phosphatase-like"/>
</dbReference>
<dbReference type="AlphaFoldDB" id="A0A6M0K6R3"/>
<feature type="domain" description="Tyrosine specific protein phosphatases" evidence="1">
    <location>
        <begin position="109"/>
        <end position="157"/>
    </location>
</feature>
<dbReference type="RefSeq" id="WP_164455501.1">
    <property type="nucleotide sequence ID" value="NZ_JAAIJQ010000100.1"/>
</dbReference>
<comment type="caution">
    <text evidence="2">The sequence shown here is derived from an EMBL/GenBank/DDBJ whole genome shotgun (WGS) entry which is preliminary data.</text>
</comment>
<evidence type="ECO:0000313" key="2">
    <source>
        <dbReference type="EMBL" id="NEV64603.1"/>
    </source>
</evidence>
<keyword evidence="3" id="KW-1185">Reference proteome</keyword>
<dbReference type="SUPFAM" id="SSF52799">
    <property type="entry name" value="(Phosphotyrosine protein) phosphatases II"/>
    <property type="match status" value="1"/>
</dbReference>